<gene>
    <name evidence="1" type="ORF">H3H45_11715</name>
</gene>
<proteinExistence type="predicted"/>
<dbReference type="EMBL" id="JACJFN010000003">
    <property type="protein sequence ID" value="MBB1519907.1"/>
    <property type="molecule type" value="Genomic_DNA"/>
</dbReference>
<evidence type="ECO:0000313" key="2">
    <source>
        <dbReference type="Proteomes" id="UP000581189"/>
    </source>
</evidence>
<protein>
    <submittedName>
        <fullName evidence="1">Uncharacterized protein</fullName>
    </submittedName>
</protein>
<sequence length="114" mass="12479">MLLALIKEFDNAPEELYKQLPLHIELIRPLAAPDGSDYVLAKLDAALEWKGQEITHIIIGARIEGSHVGRGMEDFPVNIALVIDNSLLDDTSLDFTKGEYVAIGFATDVTSTKA</sequence>
<accession>A0A7W4DCT4</accession>
<dbReference type="AlphaFoldDB" id="A0A7W4DCT4"/>
<reference evidence="1 2" key="1">
    <citation type="submission" date="2020-08" db="EMBL/GenBank/DDBJ databases">
        <authorList>
            <person name="Kim C.M."/>
        </authorList>
    </citation>
    <scope>NUCLEOTIDE SEQUENCE [LARGE SCALE GENOMIC DNA]</scope>
    <source>
        <strain evidence="1 2">SR9</strain>
    </source>
</reference>
<keyword evidence="2" id="KW-1185">Reference proteome</keyword>
<evidence type="ECO:0000313" key="1">
    <source>
        <dbReference type="EMBL" id="MBB1519907.1"/>
    </source>
</evidence>
<dbReference type="RefSeq" id="WP_182833931.1">
    <property type="nucleotide sequence ID" value="NZ_JACJFN010000003.1"/>
</dbReference>
<organism evidence="1 2">
    <name type="scientific">Aquipseudomonas guryensis</name>
    <dbReference type="NCBI Taxonomy" id="2759165"/>
    <lineage>
        <taxon>Bacteria</taxon>
        <taxon>Pseudomonadati</taxon>
        <taxon>Pseudomonadota</taxon>
        <taxon>Gammaproteobacteria</taxon>
        <taxon>Pseudomonadales</taxon>
        <taxon>Pseudomonadaceae</taxon>
        <taxon>Aquipseudomonas</taxon>
    </lineage>
</organism>
<comment type="caution">
    <text evidence="1">The sequence shown here is derived from an EMBL/GenBank/DDBJ whole genome shotgun (WGS) entry which is preliminary data.</text>
</comment>
<dbReference type="Proteomes" id="UP000581189">
    <property type="component" value="Unassembled WGS sequence"/>
</dbReference>
<name>A0A7W4DCT4_9GAMM</name>